<name>A0A480Q2U3_PIG</name>
<dbReference type="PANTHER" id="PTHR12801">
    <property type="entry name" value="RNA EXONUCLEASE REXO1 / RECO3 FAMILY MEMBER-RELATED"/>
    <property type="match status" value="1"/>
</dbReference>
<dbReference type="GO" id="GO:0004527">
    <property type="term" value="F:exonuclease activity"/>
    <property type="evidence" value="ECO:0007669"/>
    <property type="project" value="UniProtKB-KW"/>
</dbReference>
<feature type="region of interest" description="Disordered" evidence="3">
    <location>
        <begin position="85"/>
        <end position="197"/>
    </location>
</feature>
<accession>A0A480Q2U3</accession>
<dbReference type="SMART" id="SM00479">
    <property type="entry name" value="EXOIII"/>
    <property type="match status" value="1"/>
</dbReference>
<evidence type="ECO:0000259" key="4">
    <source>
        <dbReference type="SMART" id="SM00479"/>
    </source>
</evidence>
<protein>
    <submittedName>
        <fullName evidence="5">RNA exonuclease 4 isoform 1</fullName>
    </submittedName>
</protein>
<keyword evidence="1" id="KW-0540">Nuclease</keyword>
<dbReference type="EMBL" id="DQIR01161098">
    <property type="protein sequence ID" value="HDB16575.1"/>
    <property type="molecule type" value="Transcribed_RNA"/>
</dbReference>
<dbReference type="AlphaFoldDB" id="A0A480Q2U3"/>
<evidence type="ECO:0000256" key="2">
    <source>
        <dbReference type="ARBA" id="ARBA00022801"/>
    </source>
</evidence>
<feature type="region of interest" description="Disordered" evidence="3">
    <location>
        <begin position="1"/>
        <end position="67"/>
    </location>
</feature>
<dbReference type="Gene3D" id="3.30.420.10">
    <property type="entry name" value="Ribonuclease H-like superfamily/Ribonuclease H"/>
    <property type="match status" value="1"/>
</dbReference>
<dbReference type="InterPro" id="IPR012337">
    <property type="entry name" value="RNaseH-like_sf"/>
</dbReference>
<feature type="compositionally biased region" description="Low complexity" evidence="3">
    <location>
        <begin position="124"/>
        <end position="134"/>
    </location>
</feature>
<keyword evidence="5" id="KW-0269">Exonuclease</keyword>
<dbReference type="InterPro" id="IPR036397">
    <property type="entry name" value="RNaseH_sf"/>
</dbReference>
<organism evidence="5">
    <name type="scientific">Sus scrofa</name>
    <name type="common">Pig</name>
    <dbReference type="NCBI Taxonomy" id="9823"/>
    <lineage>
        <taxon>Eukaryota</taxon>
        <taxon>Metazoa</taxon>
        <taxon>Chordata</taxon>
        <taxon>Craniata</taxon>
        <taxon>Vertebrata</taxon>
        <taxon>Euteleostomi</taxon>
        <taxon>Mammalia</taxon>
        <taxon>Eutheria</taxon>
        <taxon>Laurasiatheria</taxon>
        <taxon>Artiodactyla</taxon>
        <taxon>Suina</taxon>
        <taxon>Suidae</taxon>
        <taxon>Sus</taxon>
    </lineage>
</organism>
<dbReference type="SUPFAM" id="SSF53098">
    <property type="entry name" value="Ribonuclease H-like"/>
    <property type="match status" value="1"/>
</dbReference>
<dbReference type="PANTHER" id="PTHR12801:SF158">
    <property type="entry name" value="RNA EXONUCLEASE 4"/>
    <property type="match status" value="1"/>
</dbReference>
<dbReference type="Pfam" id="PF00929">
    <property type="entry name" value="RNase_T"/>
    <property type="match status" value="1"/>
</dbReference>
<sequence>MAKARMLAPERAPGDPAPEPGLVKKPSRKKNRKKRFWKNKAREASTKPGNDPRGVAVRPPKAPEDFSQNWKVLRELLKPKSQALEESLVPSRLNSRKQPQRAQPSRKAVPDRAERSEVGTENTAPEASGGAAPSPRLPTQRKRPAPRTQAGGRAQHREKEAKTRTSGDISPKRGDVKHKKRKAKEVTAPLPPAAPTEADIWFDDVDPADIEAALGPEAAQVARKQLGQSESGVTLVKERAFDGLTRALALDCEMVGVGPQGDESMLARVSLVNQFGKCVYDKYVKPTQPVTDYRTAVSGIRPENLAQGEEFEIVQKEVAALLKGRILVGHALHNDLKVQALGAAGLSRNSVTGVALPAVSAWQSWDLSPCPPMRAARHCICCPWASWEGPPPVPQTMWPQPLLCRVPAVGSGDASLGPGFLSGLWKPMFQGLSKLVLVPFKSKLRTDKT</sequence>
<dbReference type="GO" id="GO:0003676">
    <property type="term" value="F:nucleic acid binding"/>
    <property type="evidence" value="ECO:0007669"/>
    <property type="project" value="InterPro"/>
</dbReference>
<evidence type="ECO:0000256" key="3">
    <source>
        <dbReference type="SAM" id="MobiDB-lite"/>
    </source>
</evidence>
<evidence type="ECO:0000313" key="5">
    <source>
        <dbReference type="EMBL" id="HDB16575.1"/>
    </source>
</evidence>
<proteinExistence type="predicted"/>
<dbReference type="EMBL" id="DQIR01159526">
    <property type="protein sequence ID" value="HDB15003.1"/>
    <property type="molecule type" value="Transcribed_RNA"/>
</dbReference>
<feature type="compositionally biased region" description="Basic and acidic residues" evidence="3">
    <location>
        <begin position="155"/>
        <end position="174"/>
    </location>
</feature>
<feature type="domain" description="Exonuclease" evidence="4">
    <location>
        <begin position="246"/>
        <end position="385"/>
    </location>
</feature>
<keyword evidence="2" id="KW-0378">Hydrolase</keyword>
<dbReference type="InterPro" id="IPR047021">
    <property type="entry name" value="REXO1/3/4-like"/>
</dbReference>
<dbReference type="InterPro" id="IPR013520">
    <property type="entry name" value="Ribonucl_H"/>
</dbReference>
<feature type="compositionally biased region" description="Basic residues" evidence="3">
    <location>
        <begin position="25"/>
        <end position="39"/>
    </location>
</feature>
<feature type="compositionally biased region" description="Basic and acidic residues" evidence="3">
    <location>
        <begin position="108"/>
        <end position="118"/>
    </location>
</feature>
<evidence type="ECO:0000256" key="1">
    <source>
        <dbReference type="ARBA" id="ARBA00022722"/>
    </source>
</evidence>
<reference evidence="5" key="1">
    <citation type="journal article" date="2019" name="PeerJ">
        <title>Genes of the pig, Sus scrofa, reconstructed with EvidentialGene.</title>
        <authorList>
            <person name="Gilbert D.G."/>
        </authorList>
    </citation>
    <scope>NUCLEOTIDE SEQUENCE</scope>
</reference>